<feature type="region of interest" description="Disordered" evidence="4">
    <location>
        <begin position="769"/>
        <end position="812"/>
    </location>
</feature>
<evidence type="ECO:0000256" key="1">
    <source>
        <dbReference type="ARBA" id="ARBA00022729"/>
    </source>
</evidence>
<accession>A0A3B3XDP6</accession>
<dbReference type="STRING" id="48701.ENSPMEP00000013201"/>
<feature type="coiled-coil region" evidence="3">
    <location>
        <begin position="670"/>
        <end position="704"/>
    </location>
</feature>
<evidence type="ECO:0000256" key="4">
    <source>
        <dbReference type="SAM" id="MobiDB-lite"/>
    </source>
</evidence>
<proteinExistence type="predicted"/>
<sequence length="812" mass="90703">MTAVGELVLVLGLLVSAHCEVRARDPGVEEEEEGGRGGFVTETLLPAGTGISPVRTGNWCVFVRKSVQLVAEECKTRRHVQNQSPCPRGSLGCQRATYRFRPGCQKQKEVTTLVWRCCPGHGGPNCDQEGGPAGLQRRADPDREQNDHQTTFTDPHGSAHPGNPPTHHQHHPAYHQNQNRPPPGSPSQVVEDVVLPYPDVPAALPVPDMMVLVLSQLHPILEGFNRSLERLHHHVGALSQDVAEMKVSWHGVELQEEEGAQEKLESKLDGMFQQIGNVRRQIQEWRSDTESRLRSQHDELQLNLSSFRVEVDQELKHQQKVLQALNATQAGMKMDRDQTPADHQLFPQRPADNTALWDAITRLDNMVVNNTVKVEELTEDVEVTSADNQQMALQLKNLEKLINQTARKSQILFMETGLEVEKSKVTVERLVEQLAVNLTRYEKDLWENTKDVDNLYKDFHNLNPTNDCKCGDLNAAVAHLERGVANVTQLANQNRLELEENSEVGGPLWGRASDWEPAVEALQADLEQVKQSVALEQNRTRTLDFSLAQLIRSVSVLQDEDVQLDQQVKMLSASFQSLLQDAIRHSDVLQLLLGEEVLEFLEWPLQDQEAHSVPALKEQLRQLQERLKSREEAELQESGAGSREEIPAADQAPWPPAGRRGNSGAPLRENQRLLQAEQSAADSLRDLQRKVEQQEQRLVRAEERSCSCNSSAVPPTGREAALQAEVLWLRRGLEEHLKVFKNVFSNAEALAASGDTLQLDRLLELTKRRDRKRGGRGEGEEVEVEEAAASAVGGSHQVSQSPPTNQASPCCL</sequence>
<evidence type="ECO:0000256" key="2">
    <source>
        <dbReference type="ARBA" id="ARBA00023157"/>
    </source>
</evidence>
<feature type="domain" description="EMI" evidence="6">
    <location>
        <begin position="56"/>
        <end position="128"/>
    </location>
</feature>
<feature type="signal peptide" evidence="5">
    <location>
        <begin position="1"/>
        <end position="23"/>
    </location>
</feature>
<feature type="compositionally biased region" description="Basic and acidic residues" evidence="4">
    <location>
        <begin position="137"/>
        <end position="147"/>
    </location>
</feature>
<evidence type="ECO:0000313" key="7">
    <source>
        <dbReference type="Ensembl" id="ENSPMEP00000013201.1"/>
    </source>
</evidence>
<evidence type="ECO:0000256" key="3">
    <source>
        <dbReference type="SAM" id="Coils"/>
    </source>
</evidence>
<organism evidence="7 8">
    <name type="scientific">Poecilia mexicana</name>
    <dbReference type="NCBI Taxonomy" id="48701"/>
    <lineage>
        <taxon>Eukaryota</taxon>
        <taxon>Metazoa</taxon>
        <taxon>Chordata</taxon>
        <taxon>Craniata</taxon>
        <taxon>Vertebrata</taxon>
        <taxon>Euteleostomi</taxon>
        <taxon>Actinopterygii</taxon>
        <taxon>Neopterygii</taxon>
        <taxon>Teleostei</taxon>
        <taxon>Neoteleostei</taxon>
        <taxon>Acanthomorphata</taxon>
        <taxon>Ovalentaria</taxon>
        <taxon>Atherinomorphae</taxon>
        <taxon>Cyprinodontiformes</taxon>
        <taxon>Poeciliidae</taxon>
        <taxon>Poeciliinae</taxon>
        <taxon>Poecilia</taxon>
    </lineage>
</organism>
<evidence type="ECO:0000256" key="5">
    <source>
        <dbReference type="SAM" id="SignalP"/>
    </source>
</evidence>
<keyword evidence="1 5" id="KW-0732">Signal</keyword>
<keyword evidence="8" id="KW-1185">Reference proteome</keyword>
<feature type="region of interest" description="Disordered" evidence="4">
    <location>
        <begin position="125"/>
        <end position="190"/>
    </location>
</feature>
<keyword evidence="2" id="KW-1015">Disulfide bond</keyword>
<dbReference type="AlphaFoldDB" id="A0A3B3XDP6"/>
<protein>
    <recommendedName>
        <fullName evidence="6">EMI domain-containing protein</fullName>
    </recommendedName>
</protein>
<evidence type="ECO:0000313" key="8">
    <source>
        <dbReference type="Proteomes" id="UP000261480"/>
    </source>
</evidence>
<reference evidence="7" key="1">
    <citation type="submission" date="2025-08" db="UniProtKB">
        <authorList>
            <consortium name="Ensembl"/>
        </authorList>
    </citation>
    <scope>IDENTIFICATION</scope>
</reference>
<evidence type="ECO:0000259" key="6">
    <source>
        <dbReference type="PROSITE" id="PS51041"/>
    </source>
</evidence>
<feature type="compositionally biased region" description="Polar residues" evidence="4">
    <location>
        <begin position="796"/>
        <end position="812"/>
    </location>
</feature>
<feature type="chain" id="PRO_5017364487" description="EMI domain-containing protein" evidence="5">
    <location>
        <begin position="24"/>
        <end position="812"/>
    </location>
</feature>
<dbReference type="Pfam" id="PF07546">
    <property type="entry name" value="EMI"/>
    <property type="match status" value="1"/>
</dbReference>
<dbReference type="Proteomes" id="UP000261480">
    <property type="component" value="Unplaced"/>
</dbReference>
<keyword evidence="3" id="KW-0175">Coiled coil</keyword>
<dbReference type="InterPro" id="IPR011489">
    <property type="entry name" value="EMI_domain"/>
</dbReference>
<dbReference type="PROSITE" id="PS51041">
    <property type="entry name" value="EMI"/>
    <property type="match status" value="1"/>
</dbReference>
<dbReference type="Ensembl" id="ENSPMET00000020842.1">
    <property type="protein sequence ID" value="ENSPMEP00000013201.1"/>
    <property type="gene ID" value="ENSPMEG00000015455.1"/>
</dbReference>
<feature type="region of interest" description="Disordered" evidence="4">
    <location>
        <begin position="627"/>
        <end position="665"/>
    </location>
</feature>
<reference evidence="7" key="2">
    <citation type="submission" date="2025-09" db="UniProtKB">
        <authorList>
            <consortium name="Ensembl"/>
        </authorList>
    </citation>
    <scope>IDENTIFICATION</scope>
</reference>
<name>A0A3B3XDP6_9TELE</name>